<organism evidence="1 2">
    <name type="scientific">Biformimicrobium ophioploci</name>
    <dbReference type="NCBI Taxonomy" id="3036711"/>
    <lineage>
        <taxon>Bacteria</taxon>
        <taxon>Pseudomonadati</taxon>
        <taxon>Pseudomonadota</taxon>
        <taxon>Gammaproteobacteria</taxon>
        <taxon>Cellvibrionales</taxon>
        <taxon>Microbulbiferaceae</taxon>
        <taxon>Biformimicrobium</taxon>
    </lineage>
</organism>
<gene>
    <name evidence="1" type="ORF">MNKW57_16440</name>
</gene>
<protein>
    <submittedName>
        <fullName evidence="1">DUF465 domain-containing protein</fullName>
    </submittedName>
</protein>
<keyword evidence="2" id="KW-1185">Reference proteome</keyword>
<dbReference type="InterPro" id="IPR038444">
    <property type="entry name" value="DUF465_sf"/>
</dbReference>
<accession>A0ABQ6LZ28</accession>
<dbReference type="Gene3D" id="6.10.280.50">
    <property type="match status" value="1"/>
</dbReference>
<proteinExistence type="predicted"/>
<comment type="caution">
    <text evidence="1">The sequence shown here is derived from an EMBL/GenBank/DDBJ whole genome shotgun (WGS) entry which is preliminary data.</text>
</comment>
<reference evidence="1 2" key="1">
    <citation type="submission" date="2023-04" db="EMBL/GenBank/DDBJ databases">
        <title>Marinobulbifer ophiurae gen. nov., sp. Nov., isolate from tissue of brittle star Ophioplocus japonicus.</title>
        <authorList>
            <person name="Kawano K."/>
            <person name="Sawayama S."/>
            <person name="Nakagawa S."/>
        </authorList>
    </citation>
    <scope>NUCLEOTIDE SEQUENCE [LARGE SCALE GENOMIC DNA]</scope>
    <source>
        <strain evidence="1 2">NKW57</strain>
    </source>
</reference>
<dbReference type="InterPro" id="IPR007420">
    <property type="entry name" value="DUF465"/>
</dbReference>
<name>A0ABQ6LZ28_9GAMM</name>
<dbReference type="Proteomes" id="UP001224392">
    <property type="component" value="Unassembled WGS sequence"/>
</dbReference>
<dbReference type="Pfam" id="PF04325">
    <property type="entry name" value="DUF465"/>
    <property type="match status" value="1"/>
</dbReference>
<dbReference type="EMBL" id="BSYJ01000003">
    <property type="protein sequence ID" value="GMG87323.1"/>
    <property type="molecule type" value="Genomic_DNA"/>
</dbReference>
<dbReference type="RefSeq" id="WP_285763954.1">
    <property type="nucleotide sequence ID" value="NZ_BSYJ01000003.1"/>
</dbReference>
<evidence type="ECO:0000313" key="1">
    <source>
        <dbReference type="EMBL" id="GMG87323.1"/>
    </source>
</evidence>
<evidence type="ECO:0000313" key="2">
    <source>
        <dbReference type="Proteomes" id="UP001224392"/>
    </source>
</evidence>
<sequence length="79" mass="9348">MSITSHALHIDFPQFADQIQQLQQQDLDFKAESDRYHELDKTIRGLEGANVPVNDDRFNQLKRERAQLKDHLYRRLNGN</sequence>